<dbReference type="OrthoDB" id="6154668at2759"/>
<evidence type="ECO:0000313" key="3">
    <source>
        <dbReference type="Proteomes" id="UP000271974"/>
    </source>
</evidence>
<comment type="caution">
    <text evidence="2">The sequence shown here is derived from an EMBL/GenBank/DDBJ whole genome shotgun (WGS) entry which is preliminary data.</text>
</comment>
<dbReference type="AlphaFoldDB" id="A0A3S0ZDP4"/>
<dbReference type="Proteomes" id="UP000271974">
    <property type="component" value="Unassembled WGS sequence"/>
</dbReference>
<proteinExistence type="predicted"/>
<keyword evidence="3" id="KW-1185">Reference proteome</keyword>
<feature type="region of interest" description="Disordered" evidence="1">
    <location>
        <begin position="66"/>
        <end position="122"/>
    </location>
</feature>
<organism evidence="2 3">
    <name type="scientific">Elysia chlorotica</name>
    <name type="common">Eastern emerald elysia</name>
    <name type="synonym">Sea slug</name>
    <dbReference type="NCBI Taxonomy" id="188477"/>
    <lineage>
        <taxon>Eukaryota</taxon>
        <taxon>Metazoa</taxon>
        <taxon>Spiralia</taxon>
        <taxon>Lophotrochozoa</taxon>
        <taxon>Mollusca</taxon>
        <taxon>Gastropoda</taxon>
        <taxon>Heterobranchia</taxon>
        <taxon>Euthyneura</taxon>
        <taxon>Panpulmonata</taxon>
        <taxon>Sacoglossa</taxon>
        <taxon>Placobranchoidea</taxon>
        <taxon>Plakobranchidae</taxon>
        <taxon>Elysia</taxon>
    </lineage>
</organism>
<dbReference type="EMBL" id="RQTK01000756">
    <property type="protein sequence ID" value="RUS75273.1"/>
    <property type="molecule type" value="Genomic_DNA"/>
</dbReference>
<evidence type="ECO:0000313" key="2">
    <source>
        <dbReference type="EMBL" id="RUS75273.1"/>
    </source>
</evidence>
<evidence type="ECO:0000256" key="1">
    <source>
        <dbReference type="SAM" id="MobiDB-lite"/>
    </source>
</evidence>
<accession>A0A3S0ZDP4</accession>
<reference evidence="2 3" key="1">
    <citation type="submission" date="2019-01" db="EMBL/GenBank/DDBJ databases">
        <title>A draft genome assembly of the solar-powered sea slug Elysia chlorotica.</title>
        <authorList>
            <person name="Cai H."/>
            <person name="Li Q."/>
            <person name="Fang X."/>
            <person name="Li J."/>
            <person name="Curtis N.E."/>
            <person name="Altenburger A."/>
            <person name="Shibata T."/>
            <person name="Feng M."/>
            <person name="Maeda T."/>
            <person name="Schwartz J.A."/>
            <person name="Shigenobu S."/>
            <person name="Lundholm N."/>
            <person name="Nishiyama T."/>
            <person name="Yang H."/>
            <person name="Hasebe M."/>
            <person name="Li S."/>
            <person name="Pierce S.K."/>
            <person name="Wang J."/>
        </authorList>
    </citation>
    <scope>NUCLEOTIDE SEQUENCE [LARGE SCALE GENOMIC DNA]</scope>
    <source>
        <strain evidence="2">EC2010</strain>
        <tissue evidence="2">Whole organism of an adult</tissue>
    </source>
</reference>
<protein>
    <submittedName>
        <fullName evidence="2">Uncharacterized protein</fullName>
    </submittedName>
</protein>
<sequence length="122" mass="13702">MAASSTVNIEITLLDGKKENISHSIAKENGDISFPGLLNSINFVQEKCNQLLTKIIEDEKSKRANLKLRPKDVPENENLIGDEKGEDDDDDDDNDEDEDDDDDDDDDDEITSTEPPEKKHKT</sequence>
<name>A0A3S0ZDP4_ELYCH</name>
<gene>
    <name evidence="2" type="ORF">EGW08_016965</name>
</gene>
<feature type="compositionally biased region" description="Acidic residues" evidence="1">
    <location>
        <begin position="84"/>
        <end position="111"/>
    </location>
</feature>